<comment type="caution">
    <text evidence="2">The sequence shown here is derived from an EMBL/GenBank/DDBJ whole genome shotgun (WGS) entry which is preliminary data.</text>
</comment>
<dbReference type="Gene3D" id="3.40.50.720">
    <property type="entry name" value="NAD(P)-binding Rossmann-like Domain"/>
    <property type="match status" value="1"/>
</dbReference>
<dbReference type="SUPFAM" id="SSF51735">
    <property type="entry name" value="NAD(P)-binding Rossmann-fold domains"/>
    <property type="match status" value="1"/>
</dbReference>
<dbReference type="InterPro" id="IPR050177">
    <property type="entry name" value="Lipid_A_modif_metabolic_enz"/>
</dbReference>
<keyword evidence="2" id="KW-0413">Isomerase</keyword>
<protein>
    <submittedName>
        <fullName evidence="2">UDP-glucose 4-epimerase protein</fullName>
        <ecNumber evidence="2">5.1.3.2</ecNumber>
    </submittedName>
</protein>
<dbReference type="Pfam" id="PF01370">
    <property type="entry name" value="Epimerase"/>
    <property type="match status" value="1"/>
</dbReference>
<gene>
    <name evidence="2" type="ORF">AAA799P11_00194</name>
</gene>
<evidence type="ECO:0000313" key="2">
    <source>
        <dbReference type="EMBL" id="KFM20123.1"/>
    </source>
</evidence>
<evidence type="ECO:0000313" key="3">
    <source>
        <dbReference type="Proteomes" id="UP000029387"/>
    </source>
</evidence>
<dbReference type="GO" id="GO:0003978">
    <property type="term" value="F:UDP-glucose 4-epimerase activity"/>
    <property type="evidence" value="ECO:0007669"/>
    <property type="project" value="UniProtKB-EC"/>
</dbReference>
<dbReference type="Proteomes" id="UP000029387">
    <property type="component" value="Unassembled WGS sequence"/>
</dbReference>
<feature type="domain" description="NAD-dependent epimerase/dehydratase" evidence="1">
    <location>
        <begin position="1"/>
        <end position="232"/>
    </location>
</feature>
<dbReference type="PANTHER" id="PTHR43245:SF23">
    <property type="entry name" value="NAD(P)-BINDING DOMAIN-CONTAINING PROTEIN"/>
    <property type="match status" value="1"/>
</dbReference>
<dbReference type="InterPro" id="IPR036291">
    <property type="entry name" value="NAD(P)-bd_dom_sf"/>
</dbReference>
<dbReference type="CDD" id="cd08946">
    <property type="entry name" value="SDR_e"/>
    <property type="match status" value="1"/>
</dbReference>
<keyword evidence="3" id="KW-1185">Reference proteome</keyword>
<dbReference type="PATRIC" id="fig|1502295.3.peg.193"/>
<dbReference type="AlphaFoldDB" id="A0A087S319"/>
<proteinExistence type="predicted"/>
<dbReference type="EMBL" id="JOSZ01000002">
    <property type="protein sequence ID" value="KFM20123.1"/>
    <property type="molecule type" value="Genomic_DNA"/>
</dbReference>
<organism evidence="2 3">
    <name type="scientific">Marine Group I thaumarchaeote SCGC AAA799-P11</name>
    <dbReference type="NCBI Taxonomy" id="1502295"/>
    <lineage>
        <taxon>Archaea</taxon>
        <taxon>Nitrososphaerota</taxon>
        <taxon>Marine Group I</taxon>
    </lineage>
</organism>
<reference evidence="2 3" key="1">
    <citation type="submission" date="2014-06" db="EMBL/GenBank/DDBJ databases">
        <authorList>
            <person name="Ngugi D.K."/>
            <person name="Blom J."/>
            <person name="Alam I."/>
            <person name="Rashid M."/>
            <person name="Baalawi W."/>
            <person name="Zhang G."/>
            <person name="Hikmawan T."/>
            <person name="Guan Y."/>
            <person name="Antunes A."/>
            <person name="Siam R."/>
            <person name="El-Dorry H."/>
            <person name="Bajic V."/>
            <person name="Stingl U."/>
        </authorList>
    </citation>
    <scope>NUCLEOTIDE SEQUENCE [LARGE SCALE GENOMIC DNA]</scope>
    <source>
        <strain evidence="2">SCGC AAA799-P11</strain>
    </source>
</reference>
<dbReference type="EC" id="5.1.3.2" evidence="2"/>
<accession>A0A087S319</accession>
<name>A0A087S319_9ARCH</name>
<evidence type="ECO:0000259" key="1">
    <source>
        <dbReference type="Pfam" id="PF01370"/>
    </source>
</evidence>
<dbReference type="InterPro" id="IPR001509">
    <property type="entry name" value="Epimerase_deHydtase"/>
</dbReference>
<sequence>MITGGAGYVGSVVIPQLIKDGHKVKCLDRFFFGKDYLSQDKFSKNLELIQDDIRWFDSNILDNVDVVLDLAAISNDPAGDLNPEKTFEINHLGRARVAKLSKEKGVKKYILASSASIYGQQETIANEESEVKPLTAYSKANRKAEMDNIPLNDENFSVTALRFSSVYGFSPRMRFDTAINCMVLDLFKNKKISVHGKSNKRPFVHIKDVVRSYQAVINAPTEKIQGQIFNIGSEDQNFEMGILAQEIVKHSGIDCEIELSDTNDHRSYFASFDKIKNAIGFTTQHSVSEGVKEIYDELVSGRLTDTVKTRTVEWYKKLLSDQELAKEYFINEKIL</sequence>
<dbReference type="PANTHER" id="PTHR43245">
    <property type="entry name" value="BIFUNCTIONAL POLYMYXIN RESISTANCE PROTEIN ARNA"/>
    <property type="match status" value="1"/>
</dbReference>